<dbReference type="RefSeq" id="WP_127490411.1">
    <property type="nucleotide sequence ID" value="NZ_JAUMKJ010000039.1"/>
</dbReference>
<name>A0ABT8VH53_9BACL</name>
<evidence type="ECO:0000313" key="2">
    <source>
        <dbReference type="EMBL" id="MDO3680308.1"/>
    </source>
</evidence>
<dbReference type="EMBL" id="JAUMKJ010000039">
    <property type="protein sequence ID" value="MDO3680308.1"/>
    <property type="molecule type" value="Genomic_DNA"/>
</dbReference>
<organism evidence="2 3">
    <name type="scientific">Paenibacillus ehimensis</name>
    <dbReference type="NCBI Taxonomy" id="79264"/>
    <lineage>
        <taxon>Bacteria</taxon>
        <taxon>Bacillati</taxon>
        <taxon>Bacillota</taxon>
        <taxon>Bacilli</taxon>
        <taxon>Bacillales</taxon>
        <taxon>Paenibacillaceae</taxon>
        <taxon>Paenibacillus</taxon>
    </lineage>
</organism>
<gene>
    <name evidence="2" type="ORF">Q3C12_25190</name>
</gene>
<feature type="signal peptide" evidence="1">
    <location>
        <begin position="1"/>
        <end position="25"/>
    </location>
</feature>
<accession>A0ABT8VH53</accession>
<keyword evidence="1" id="KW-0732">Signal</keyword>
<evidence type="ECO:0000313" key="3">
    <source>
        <dbReference type="Proteomes" id="UP001168883"/>
    </source>
</evidence>
<feature type="chain" id="PRO_5045919235" evidence="1">
    <location>
        <begin position="26"/>
        <end position="236"/>
    </location>
</feature>
<proteinExistence type="predicted"/>
<comment type="caution">
    <text evidence="2">The sequence shown here is derived from an EMBL/GenBank/DDBJ whole genome shotgun (WGS) entry which is preliminary data.</text>
</comment>
<evidence type="ECO:0000256" key="1">
    <source>
        <dbReference type="SAM" id="SignalP"/>
    </source>
</evidence>
<dbReference type="GO" id="GO:0004519">
    <property type="term" value="F:endonuclease activity"/>
    <property type="evidence" value="ECO:0007669"/>
    <property type="project" value="UniProtKB-KW"/>
</dbReference>
<dbReference type="Proteomes" id="UP001168883">
    <property type="component" value="Unassembled WGS sequence"/>
</dbReference>
<keyword evidence="3" id="KW-1185">Reference proteome</keyword>
<keyword evidence="2" id="KW-0378">Hydrolase</keyword>
<protein>
    <submittedName>
        <fullName evidence="2">Restriction endonuclease</fullName>
    </submittedName>
</protein>
<reference evidence="2" key="1">
    <citation type="submission" date="2023-07" db="EMBL/GenBank/DDBJ databases">
        <authorList>
            <person name="Aktuganov G."/>
            <person name="Boyko T."/>
            <person name="Delegan Y."/>
            <person name="Galimzianova N."/>
            <person name="Gilvanova E."/>
            <person name="Korobov V."/>
            <person name="Kuzmina L."/>
            <person name="Melentiev A."/>
            <person name="Milman P."/>
            <person name="Ryabova A."/>
            <person name="Stupak E."/>
            <person name="Yasakov T."/>
            <person name="Zharikova N."/>
            <person name="Zhurenko E."/>
        </authorList>
    </citation>
    <scope>NUCLEOTIDE SEQUENCE</scope>
    <source>
        <strain evidence="2">IB-739</strain>
    </source>
</reference>
<keyword evidence="2" id="KW-0540">Nuclease</keyword>
<keyword evidence="2" id="KW-0255">Endonuclease</keyword>
<sequence length="236" mass="25613">MRKLFLKSILALTVIVSAFPLSANASESTHISPPATIPCVKAEGKVSYETDANGVTKEITEISNTQEYAKAYNLDLPSPNAKIVHVRTLSTNEKTNLNSLNADEISTQGVGDYYLKNVQGPRRGCGIHPLRRSNLVYPGGKMTFTESVAASVTGTVTVDAQIVSAAVGFNVTQTFSVTDEQTVTIPSNYSRAEVTAYANLDIWQYDIYKKGLFWDSYEGYGSASKPVGVCFNIVYS</sequence>